<dbReference type="OrthoDB" id="796401at2"/>
<protein>
    <submittedName>
        <fullName evidence="1">Uncharacterized protein</fullName>
    </submittedName>
</protein>
<reference evidence="1 2" key="1">
    <citation type="submission" date="2016-10" db="EMBL/GenBank/DDBJ databases">
        <authorList>
            <person name="de Groot N.N."/>
        </authorList>
    </citation>
    <scope>NUCLEOTIDE SEQUENCE [LARGE SCALE GENOMIC DNA]</scope>
    <source>
        <strain evidence="1 2">DSM 22900</strain>
    </source>
</reference>
<dbReference type="AlphaFoldDB" id="A0A1I1M335"/>
<evidence type="ECO:0000313" key="1">
    <source>
        <dbReference type="EMBL" id="SFC77618.1"/>
    </source>
</evidence>
<accession>A0A1I1M335</accession>
<evidence type="ECO:0000313" key="2">
    <source>
        <dbReference type="Proteomes" id="UP000199577"/>
    </source>
</evidence>
<dbReference type="Proteomes" id="UP000199577">
    <property type="component" value="Unassembled WGS sequence"/>
</dbReference>
<dbReference type="RefSeq" id="WP_090975029.1">
    <property type="nucleotide sequence ID" value="NZ_FOLL01000025.1"/>
</dbReference>
<proteinExistence type="predicted"/>
<organism evidence="1 2">
    <name type="scientific">Parapedobacter composti</name>
    <dbReference type="NCBI Taxonomy" id="623281"/>
    <lineage>
        <taxon>Bacteria</taxon>
        <taxon>Pseudomonadati</taxon>
        <taxon>Bacteroidota</taxon>
        <taxon>Sphingobacteriia</taxon>
        <taxon>Sphingobacteriales</taxon>
        <taxon>Sphingobacteriaceae</taxon>
        <taxon>Parapedobacter</taxon>
    </lineage>
</organism>
<sequence>MKGTFGAGFSQFYIPEIQRFHFPYGLTYKMGDTLYYADEIAVPFLDTPVPTVGSVWLDSIDRSTNTCVVGLHTVPDAEALSNATKAFFKNIISNASISETEKKERLAEIETQLQSRSFFHINTFGEYHMDYEKGWPLSISFQIEVQVDAQHPQVRRNVNSIRYERVL</sequence>
<keyword evidence="2" id="KW-1185">Reference proteome</keyword>
<dbReference type="STRING" id="623281.SAMN05421747_1253"/>
<dbReference type="EMBL" id="FOLL01000025">
    <property type="protein sequence ID" value="SFC77618.1"/>
    <property type="molecule type" value="Genomic_DNA"/>
</dbReference>
<gene>
    <name evidence="1" type="ORF">SAMN05421747_1253</name>
</gene>
<name>A0A1I1M335_9SPHI</name>